<keyword evidence="3 6" id="KW-0285">Flavoprotein</keyword>
<proteinExistence type="inferred from homology"/>
<feature type="domain" description="Acyl-CoA oxidase/dehydrogenase middle" evidence="8">
    <location>
        <begin position="124"/>
        <end position="219"/>
    </location>
</feature>
<dbReference type="InterPro" id="IPR046373">
    <property type="entry name" value="Acyl-CoA_Oxase/DH_mid-dom_sf"/>
</dbReference>
<evidence type="ECO:0000313" key="11">
    <source>
        <dbReference type="Proteomes" id="UP000053398"/>
    </source>
</evidence>
<keyword evidence="11" id="KW-1185">Reference proteome</keyword>
<dbReference type="GO" id="GO:0003995">
    <property type="term" value="F:acyl-CoA dehydrogenase activity"/>
    <property type="evidence" value="ECO:0007669"/>
    <property type="project" value="TreeGrafter"/>
</dbReference>
<sequence>MDFSWSPEQQARIDDVVRFGSEQLADDVERRDAEGIFWHEGWRRCGRFGLLGLPSPAEYGGAGADRLTVMATLEALGYACRDNGLLFGINAHLWGCVLPVREFGSDRQRARWLPGLSDGSLIGALAMTEPGSGSDAYRLSTTAVAKEGGYLLNGVKTLVTNAPIADLIVVIAQTDPAGGIGGLSAFLVDRHTAGLQVSEPVAKMGLRTVPMGELTLTDCWVPADALLGHLGAGMAVFNLAMDWERACIMASAVGVMRHLLERSTAYAREHERFGQPIGGFQAVAHRLVDMKLRLETSRLLLYQLGWQRDGGRQSPGEPALVKLHLSESLVQSSLDALQIHGGNGYLAASGLERQVRDALAGRFYSGTSDVLRNIVARSLGL</sequence>
<dbReference type="Proteomes" id="UP000053398">
    <property type="component" value="Unassembled WGS sequence"/>
</dbReference>
<dbReference type="Pfam" id="PF00441">
    <property type="entry name" value="Acyl-CoA_dh_1"/>
    <property type="match status" value="1"/>
</dbReference>
<evidence type="ECO:0000259" key="8">
    <source>
        <dbReference type="Pfam" id="PF02770"/>
    </source>
</evidence>
<dbReference type="RefSeq" id="WP_059266767.1">
    <property type="nucleotide sequence ID" value="NZ_KQ948375.1"/>
</dbReference>
<comment type="cofactor">
    <cofactor evidence="1 6">
        <name>FAD</name>
        <dbReference type="ChEBI" id="CHEBI:57692"/>
    </cofactor>
</comment>
<evidence type="ECO:0000256" key="2">
    <source>
        <dbReference type="ARBA" id="ARBA00009347"/>
    </source>
</evidence>
<evidence type="ECO:0000256" key="6">
    <source>
        <dbReference type="RuleBase" id="RU362125"/>
    </source>
</evidence>
<evidence type="ECO:0000256" key="5">
    <source>
        <dbReference type="ARBA" id="ARBA00023002"/>
    </source>
</evidence>
<evidence type="ECO:0000256" key="1">
    <source>
        <dbReference type="ARBA" id="ARBA00001974"/>
    </source>
</evidence>
<dbReference type="PANTHER" id="PTHR43884">
    <property type="entry name" value="ACYL-COA DEHYDROGENASE"/>
    <property type="match status" value="1"/>
</dbReference>
<accession>A0A101PR28</accession>
<dbReference type="EMBL" id="LMWP01000062">
    <property type="protein sequence ID" value="KUN16120.1"/>
    <property type="molecule type" value="Genomic_DNA"/>
</dbReference>
<evidence type="ECO:0000313" key="10">
    <source>
        <dbReference type="EMBL" id="KUN16120.1"/>
    </source>
</evidence>
<feature type="domain" description="Acyl-CoA dehydrogenase/oxidase C-terminal" evidence="7">
    <location>
        <begin position="231"/>
        <end position="379"/>
    </location>
</feature>
<dbReference type="AlphaFoldDB" id="A0A101PR28"/>
<dbReference type="Pfam" id="PF02771">
    <property type="entry name" value="Acyl-CoA_dh_N"/>
    <property type="match status" value="1"/>
</dbReference>
<dbReference type="Gene3D" id="1.20.140.10">
    <property type="entry name" value="Butyryl-CoA Dehydrogenase, subunit A, domain 3"/>
    <property type="match status" value="1"/>
</dbReference>
<dbReference type="InterPro" id="IPR006091">
    <property type="entry name" value="Acyl-CoA_Oxase/DH_mid-dom"/>
</dbReference>
<reference evidence="10 11" key="1">
    <citation type="submission" date="2015-10" db="EMBL/GenBank/DDBJ databases">
        <title>Draft genome sequence of Streptomyces corchorusii DSM 40340, type strain for the species Streptomyces corchorusii.</title>
        <authorList>
            <person name="Ruckert C."/>
            <person name="Winkler A."/>
            <person name="Kalinowski J."/>
            <person name="Kampfer P."/>
            <person name="Glaeser S."/>
        </authorList>
    </citation>
    <scope>NUCLEOTIDE SEQUENCE [LARGE SCALE GENOMIC DNA]</scope>
    <source>
        <strain evidence="10 11">DSM 40340</strain>
    </source>
</reference>
<comment type="similarity">
    <text evidence="2 6">Belongs to the acyl-CoA dehydrogenase family.</text>
</comment>
<dbReference type="Pfam" id="PF02770">
    <property type="entry name" value="Acyl-CoA_dh_M"/>
    <property type="match status" value="1"/>
</dbReference>
<evidence type="ECO:0000259" key="7">
    <source>
        <dbReference type="Pfam" id="PF00441"/>
    </source>
</evidence>
<protein>
    <submittedName>
        <fullName evidence="10">Acyl-CoA dehydrogenase</fullName>
    </submittedName>
</protein>
<evidence type="ECO:0000259" key="9">
    <source>
        <dbReference type="Pfam" id="PF02771"/>
    </source>
</evidence>
<dbReference type="InterPro" id="IPR036250">
    <property type="entry name" value="AcylCo_DH-like_C"/>
</dbReference>
<dbReference type="Gene3D" id="1.10.540.10">
    <property type="entry name" value="Acyl-CoA dehydrogenase/oxidase, N-terminal domain"/>
    <property type="match status" value="1"/>
</dbReference>
<dbReference type="FunFam" id="2.40.110.10:FF:000002">
    <property type="entry name" value="Acyl-CoA dehydrogenase fadE12"/>
    <property type="match status" value="1"/>
</dbReference>
<gene>
    <name evidence="10" type="ORF">AQJ11_40620</name>
</gene>
<dbReference type="InterPro" id="IPR009075">
    <property type="entry name" value="AcylCo_DH/oxidase_C"/>
</dbReference>
<dbReference type="SUPFAM" id="SSF56645">
    <property type="entry name" value="Acyl-CoA dehydrogenase NM domain-like"/>
    <property type="match status" value="1"/>
</dbReference>
<dbReference type="SUPFAM" id="SSF47203">
    <property type="entry name" value="Acyl-CoA dehydrogenase C-terminal domain-like"/>
    <property type="match status" value="1"/>
</dbReference>
<evidence type="ECO:0000256" key="4">
    <source>
        <dbReference type="ARBA" id="ARBA00022827"/>
    </source>
</evidence>
<feature type="domain" description="Acyl-CoA dehydrogenase/oxidase N-terminal" evidence="9">
    <location>
        <begin position="6"/>
        <end position="119"/>
    </location>
</feature>
<keyword evidence="4 6" id="KW-0274">FAD</keyword>
<comment type="caution">
    <text evidence="10">The sequence shown here is derived from an EMBL/GenBank/DDBJ whole genome shotgun (WGS) entry which is preliminary data.</text>
</comment>
<name>A0A101PR28_STRCK</name>
<dbReference type="InterPro" id="IPR009100">
    <property type="entry name" value="AcylCoA_DH/oxidase_NM_dom_sf"/>
</dbReference>
<dbReference type="GO" id="GO:0050660">
    <property type="term" value="F:flavin adenine dinucleotide binding"/>
    <property type="evidence" value="ECO:0007669"/>
    <property type="project" value="InterPro"/>
</dbReference>
<keyword evidence="5 6" id="KW-0560">Oxidoreductase</keyword>
<dbReference type="PANTHER" id="PTHR43884:SF12">
    <property type="entry name" value="ISOVALERYL-COA DEHYDROGENASE, MITOCHONDRIAL-RELATED"/>
    <property type="match status" value="1"/>
</dbReference>
<dbReference type="Gene3D" id="2.40.110.10">
    <property type="entry name" value="Butyryl-CoA Dehydrogenase, subunit A, domain 2"/>
    <property type="match status" value="1"/>
</dbReference>
<organism evidence="10 11">
    <name type="scientific">Streptomyces corchorusii</name>
    <name type="common">Streptomyces chibaensis</name>
    <dbReference type="NCBI Taxonomy" id="1903"/>
    <lineage>
        <taxon>Bacteria</taxon>
        <taxon>Bacillati</taxon>
        <taxon>Actinomycetota</taxon>
        <taxon>Actinomycetes</taxon>
        <taxon>Kitasatosporales</taxon>
        <taxon>Streptomycetaceae</taxon>
        <taxon>Streptomyces</taxon>
    </lineage>
</organism>
<evidence type="ECO:0000256" key="3">
    <source>
        <dbReference type="ARBA" id="ARBA00022630"/>
    </source>
</evidence>
<dbReference type="InterPro" id="IPR037069">
    <property type="entry name" value="AcylCoA_DH/ox_N_sf"/>
</dbReference>
<dbReference type="InterPro" id="IPR013786">
    <property type="entry name" value="AcylCoA_DH/ox_N"/>
</dbReference>